<proteinExistence type="predicted"/>
<comment type="caution">
    <text evidence="1">The sequence shown here is derived from an EMBL/GenBank/DDBJ whole genome shotgun (WGS) entry which is preliminary data.</text>
</comment>
<gene>
    <name evidence="1" type="ORF">CFOL_v3_30898</name>
</gene>
<dbReference type="EMBL" id="BDDD01004338">
    <property type="protein sequence ID" value="GAV87472.1"/>
    <property type="molecule type" value="Genomic_DNA"/>
</dbReference>
<keyword evidence="2" id="KW-1185">Reference proteome</keyword>
<evidence type="ECO:0000313" key="1">
    <source>
        <dbReference type="EMBL" id="GAV87472.1"/>
    </source>
</evidence>
<accession>A0A1Q3D4U3</accession>
<organism evidence="1 2">
    <name type="scientific">Cephalotus follicularis</name>
    <name type="common">Albany pitcher plant</name>
    <dbReference type="NCBI Taxonomy" id="3775"/>
    <lineage>
        <taxon>Eukaryota</taxon>
        <taxon>Viridiplantae</taxon>
        <taxon>Streptophyta</taxon>
        <taxon>Embryophyta</taxon>
        <taxon>Tracheophyta</taxon>
        <taxon>Spermatophyta</taxon>
        <taxon>Magnoliopsida</taxon>
        <taxon>eudicotyledons</taxon>
        <taxon>Gunneridae</taxon>
        <taxon>Pentapetalae</taxon>
        <taxon>rosids</taxon>
        <taxon>fabids</taxon>
        <taxon>Oxalidales</taxon>
        <taxon>Cephalotaceae</taxon>
        <taxon>Cephalotus</taxon>
    </lineage>
</organism>
<sequence length="54" mass="5908">MYGQTLRLNVVPTVTVLGKKILGYKKRAIERQLAAAEHSRSKLLCSSQHVISGG</sequence>
<reference evidence="2" key="1">
    <citation type="submission" date="2016-04" db="EMBL/GenBank/DDBJ databases">
        <title>Cephalotus genome sequencing.</title>
        <authorList>
            <person name="Fukushima K."/>
            <person name="Hasebe M."/>
            <person name="Fang X."/>
        </authorList>
    </citation>
    <scope>NUCLEOTIDE SEQUENCE [LARGE SCALE GENOMIC DNA]</scope>
    <source>
        <strain evidence="2">cv. St1</strain>
    </source>
</reference>
<dbReference type="AlphaFoldDB" id="A0A1Q3D4U3"/>
<name>A0A1Q3D4U3_CEPFO</name>
<dbReference type="InParanoid" id="A0A1Q3D4U3"/>
<dbReference type="Proteomes" id="UP000187406">
    <property type="component" value="Unassembled WGS sequence"/>
</dbReference>
<evidence type="ECO:0000313" key="2">
    <source>
        <dbReference type="Proteomes" id="UP000187406"/>
    </source>
</evidence>
<protein>
    <submittedName>
        <fullName evidence="1">Uncharacterized protein</fullName>
    </submittedName>
</protein>